<organism evidence="1 2">
    <name type="scientific">Elysia crispata</name>
    <name type="common">lettuce slug</name>
    <dbReference type="NCBI Taxonomy" id="231223"/>
    <lineage>
        <taxon>Eukaryota</taxon>
        <taxon>Metazoa</taxon>
        <taxon>Spiralia</taxon>
        <taxon>Lophotrochozoa</taxon>
        <taxon>Mollusca</taxon>
        <taxon>Gastropoda</taxon>
        <taxon>Heterobranchia</taxon>
        <taxon>Euthyneura</taxon>
        <taxon>Panpulmonata</taxon>
        <taxon>Sacoglossa</taxon>
        <taxon>Placobranchoidea</taxon>
        <taxon>Plakobranchidae</taxon>
        <taxon>Elysia</taxon>
    </lineage>
</organism>
<sequence>MELEGGLFPLAVVVSSPYSRSMRCDWLRSVAMVNIVVVQIGTTWPLNCQCIIQEIRSCSLRKCWYGLTTIGISSDLSVSGEAVFAVAQPSAFPRCPGMFLFRLTPIYKALSALAGLAKACANQASVCSEPGHREDDQVWAKIASGAGGSGTGTTRRSKYIALRNILGKKCFVVVGVDSNMLRIKEADLKSRAKCYTNIPIDLRGTLGHIKVNLRSICGHLIVKINALAIDESSQV</sequence>
<protein>
    <submittedName>
        <fullName evidence="1">Uncharacterized protein</fullName>
    </submittedName>
</protein>
<keyword evidence="2" id="KW-1185">Reference proteome</keyword>
<dbReference type="Proteomes" id="UP001283361">
    <property type="component" value="Unassembled WGS sequence"/>
</dbReference>
<evidence type="ECO:0000313" key="1">
    <source>
        <dbReference type="EMBL" id="KAK3801125.1"/>
    </source>
</evidence>
<evidence type="ECO:0000313" key="2">
    <source>
        <dbReference type="Proteomes" id="UP001283361"/>
    </source>
</evidence>
<dbReference type="AlphaFoldDB" id="A0AAE1B7P2"/>
<comment type="caution">
    <text evidence="1">The sequence shown here is derived from an EMBL/GenBank/DDBJ whole genome shotgun (WGS) entry which is preliminary data.</text>
</comment>
<reference evidence="1" key="1">
    <citation type="journal article" date="2023" name="G3 (Bethesda)">
        <title>A reference genome for the long-term kleptoplast-retaining sea slug Elysia crispata morphotype clarki.</title>
        <authorList>
            <person name="Eastman K.E."/>
            <person name="Pendleton A.L."/>
            <person name="Shaikh M.A."/>
            <person name="Suttiyut T."/>
            <person name="Ogas R."/>
            <person name="Tomko P."/>
            <person name="Gavelis G."/>
            <person name="Widhalm J.R."/>
            <person name="Wisecaver J.H."/>
        </authorList>
    </citation>
    <scope>NUCLEOTIDE SEQUENCE</scope>
    <source>
        <strain evidence="1">ECLA1</strain>
    </source>
</reference>
<dbReference type="EMBL" id="JAWDGP010000365">
    <property type="protein sequence ID" value="KAK3801125.1"/>
    <property type="molecule type" value="Genomic_DNA"/>
</dbReference>
<name>A0AAE1B7P2_9GAST</name>
<gene>
    <name evidence="1" type="ORF">RRG08_029385</name>
</gene>
<accession>A0AAE1B7P2</accession>
<proteinExistence type="predicted"/>